<accession>A0A7W7C8Q8</accession>
<dbReference type="Gene3D" id="1.25.10.10">
    <property type="entry name" value="Leucine-rich Repeat Variant"/>
    <property type="match status" value="1"/>
</dbReference>
<gene>
    <name evidence="2" type="ORF">HNR67_002620</name>
</gene>
<dbReference type="SUPFAM" id="SSF48371">
    <property type="entry name" value="ARM repeat"/>
    <property type="match status" value="1"/>
</dbReference>
<evidence type="ECO:0000313" key="2">
    <source>
        <dbReference type="EMBL" id="MBB4676502.1"/>
    </source>
</evidence>
<reference evidence="2 3" key="1">
    <citation type="submission" date="2020-08" db="EMBL/GenBank/DDBJ databases">
        <title>Sequencing the genomes of 1000 actinobacteria strains.</title>
        <authorList>
            <person name="Klenk H.-P."/>
        </authorList>
    </citation>
    <scope>NUCLEOTIDE SEQUENCE [LARGE SCALE GENOMIC DNA]</scope>
    <source>
        <strain evidence="2 3">DSM 44230</strain>
    </source>
</reference>
<protein>
    <submittedName>
        <fullName evidence="2">Uncharacterized protein</fullName>
    </submittedName>
</protein>
<organism evidence="2 3">
    <name type="scientific">Crossiella cryophila</name>
    <dbReference type="NCBI Taxonomy" id="43355"/>
    <lineage>
        <taxon>Bacteria</taxon>
        <taxon>Bacillati</taxon>
        <taxon>Actinomycetota</taxon>
        <taxon>Actinomycetes</taxon>
        <taxon>Pseudonocardiales</taxon>
        <taxon>Pseudonocardiaceae</taxon>
        <taxon>Crossiella</taxon>
    </lineage>
</organism>
<feature type="region of interest" description="Disordered" evidence="1">
    <location>
        <begin position="1"/>
        <end position="43"/>
    </location>
</feature>
<dbReference type="RefSeq" id="WP_185002319.1">
    <property type="nucleotide sequence ID" value="NZ_JACHMH010000001.1"/>
</dbReference>
<name>A0A7W7C8Q8_9PSEU</name>
<feature type="compositionally biased region" description="Gly residues" evidence="1">
    <location>
        <begin position="28"/>
        <end position="39"/>
    </location>
</feature>
<feature type="compositionally biased region" description="Basic and acidic residues" evidence="1">
    <location>
        <begin position="14"/>
        <end position="26"/>
    </location>
</feature>
<sequence>MVSADRVGGLAEPLPDRAHHGVDHTGRAGSGGPGAPEGEGGPHREAARALTIDKIKEQLSNPARLLDSVSLVEEIHRQVSTLRPAGGGGQAAAPIVIMGDVTGDVVGRDSFVGRRGGGVDTAEPVARRVAAPVLAGFRGAFVEPGSAGAIRDRLARPGLVLLAGPRGWGKTALGMVLLAERCQGEVYEFEPIEDLLRLPTGALKAGRGYLVTDLPPHVLTAARGADLHRLDEEVTARGARLVLTVAGAGAAAKPCQLPVSDHPEPRALLLAHLGRLLAAERVAELTGQHAVAELIEGSCQEPFEAAALVRLAEELARLDRGVGVTELAQRLTVRSKEELRAWLDEVSSPDRAFLLCVAMFDGLAYGTVVDLAERLDRLTTGRAAARVDGPPHGRQARCERTRTEILRAWSHTPYGRVPTEIVRLRQADHRPWIVDQLWCAGYYGRPALLRWLRELGTHHARPVRGGAGAAVGLLMSREFETFRRAVLEPWAAGDDPAGREAALVALGVAAGDFQLTGAVVRLAHSWSRSGEWQLRRTAARAFGESLGHLVPDTAFEVLGELAGQSDPGGVFAISQSLVELARSADDALLATVVATVESWATSHRAHRRHVGVYGFLQLCADLCRPGEHSAPRLLQWADQGAEPTLALAGLWRRALIDPLVNRPARWVLRWWAQSCEGDTAATTALARLARSVARLPREVEILRRAALTWPDADPPATAAAAAVLDALSSPVRGARP</sequence>
<evidence type="ECO:0000256" key="1">
    <source>
        <dbReference type="SAM" id="MobiDB-lite"/>
    </source>
</evidence>
<proteinExistence type="predicted"/>
<comment type="caution">
    <text evidence="2">The sequence shown here is derived from an EMBL/GenBank/DDBJ whole genome shotgun (WGS) entry which is preliminary data.</text>
</comment>
<keyword evidence="3" id="KW-1185">Reference proteome</keyword>
<dbReference type="AlphaFoldDB" id="A0A7W7C8Q8"/>
<dbReference type="Proteomes" id="UP000533598">
    <property type="component" value="Unassembled WGS sequence"/>
</dbReference>
<evidence type="ECO:0000313" key="3">
    <source>
        <dbReference type="Proteomes" id="UP000533598"/>
    </source>
</evidence>
<dbReference type="InterPro" id="IPR011989">
    <property type="entry name" value="ARM-like"/>
</dbReference>
<dbReference type="EMBL" id="JACHMH010000001">
    <property type="protein sequence ID" value="MBB4676502.1"/>
    <property type="molecule type" value="Genomic_DNA"/>
</dbReference>
<dbReference type="InterPro" id="IPR016024">
    <property type="entry name" value="ARM-type_fold"/>
</dbReference>